<comment type="caution">
    <text evidence="2">The sequence shown here is derived from an EMBL/GenBank/DDBJ whole genome shotgun (WGS) entry which is preliminary data.</text>
</comment>
<evidence type="ECO:0000313" key="3">
    <source>
        <dbReference type="Proteomes" id="UP001604002"/>
    </source>
</evidence>
<dbReference type="InterPro" id="IPR009045">
    <property type="entry name" value="Zn_M74/Hedgehog-like"/>
</dbReference>
<dbReference type="RefSeq" id="WP_393990769.1">
    <property type="nucleotide sequence ID" value="NZ_JBAFVH010000001.1"/>
</dbReference>
<organism evidence="2 3">
    <name type="scientific">Xanthobacter oligotrophicus</name>
    <dbReference type="NCBI Taxonomy" id="2607286"/>
    <lineage>
        <taxon>Bacteria</taxon>
        <taxon>Pseudomonadati</taxon>
        <taxon>Pseudomonadota</taxon>
        <taxon>Alphaproteobacteria</taxon>
        <taxon>Hyphomicrobiales</taxon>
        <taxon>Xanthobacteraceae</taxon>
        <taxon>Xanthobacter</taxon>
    </lineage>
</organism>
<feature type="domain" description="Peptidase M15C" evidence="1">
    <location>
        <begin position="196"/>
        <end position="259"/>
    </location>
</feature>
<name>A0ABW6ZS58_9HYPH</name>
<proteinExistence type="predicted"/>
<dbReference type="Pfam" id="PF13539">
    <property type="entry name" value="Peptidase_M15_4"/>
    <property type="match status" value="1"/>
</dbReference>
<reference evidence="2 3" key="1">
    <citation type="submission" date="2024-02" db="EMBL/GenBank/DDBJ databases">
        <title>Expansion and revision of Xanthobacter and proposal of Roseixanthobacter gen. nov.</title>
        <authorList>
            <person name="Soltysiak M.P.M."/>
            <person name="Jalihal A."/>
            <person name="Ory A."/>
            <person name="Chrisophersen C."/>
            <person name="Lee A.D."/>
            <person name="Boulton J."/>
            <person name="Springer M."/>
        </authorList>
    </citation>
    <scope>NUCLEOTIDE SEQUENCE [LARGE SCALE GENOMIC DNA]</scope>
    <source>
        <strain evidence="2 3">23A</strain>
    </source>
</reference>
<dbReference type="EMBL" id="JBAFVH010000001">
    <property type="protein sequence ID" value="MFG1370681.1"/>
    <property type="molecule type" value="Genomic_DNA"/>
</dbReference>
<protein>
    <submittedName>
        <fullName evidence="2">M15 family metallopeptidase</fullName>
    </submittedName>
</protein>
<dbReference type="Proteomes" id="UP001604002">
    <property type="component" value="Unassembled WGS sequence"/>
</dbReference>
<evidence type="ECO:0000259" key="1">
    <source>
        <dbReference type="Pfam" id="PF13539"/>
    </source>
</evidence>
<sequence length="263" mass="29642">MDIRDVQTALNVRGWMPPLAVDGAWGLETDRAVSALLATEGVLADAWSGRRRVLAAQQLLCKLAGIEVGAIDGLEGPQTRHAIEVWDARRAGTATAAETWRDREPAAPAPIWPRQPEVERFYGAPGENQTMLVLPFPMRLAWETATIIKRISIHEKVHDSAARVFDRMLDHYGLDGLKAIGVDLFGGSLNVRRMRGGSAWSMHSWGIAIDFDPDRNQLKWGRDRARLAQPDAEMFWRLWEEEGWLSLGRSRNYDWMHVQAARL</sequence>
<gene>
    <name evidence="2" type="ORF">V5F32_00730</name>
</gene>
<accession>A0ABW6ZS58</accession>
<keyword evidence="3" id="KW-1185">Reference proteome</keyword>
<dbReference type="InterPro" id="IPR039561">
    <property type="entry name" value="Peptidase_M15C"/>
</dbReference>
<dbReference type="SUPFAM" id="SSF55166">
    <property type="entry name" value="Hedgehog/DD-peptidase"/>
    <property type="match status" value="1"/>
</dbReference>
<evidence type="ECO:0000313" key="2">
    <source>
        <dbReference type="EMBL" id="MFG1370681.1"/>
    </source>
</evidence>